<dbReference type="AlphaFoldDB" id="A0A6G9KD10"/>
<name>A0A6G9KD10_SCHSI</name>
<feature type="transmembrane region" description="Helical" evidence="1">
    <location>
        <begin position="125"/>
        <end position="146"/>
    </location>
</feature>
<geneLocation type="mitochondrion" evidence="2"/>
<evidence type="ECO:0000313" key="2">
    <source>
        <dbReference type="EMBL" id="QIQ48861.1"/>
    </source>
</evidence>
<keyword evidence="1" id="KW-0472">Membrane</keyword>
<feature type="transmembrane region" description="Helical" evidence="1">
    <location>
        <begin position="85"/>
        <end position="102"/>
    </location>
</feature>
<gene>
    <name evidence="2" type="primary">ND6</name>
</gene>
<keyword evidence="1" id="KW-0812">Transmembrane</keyword>
<feature type="transmembrane region" description="Helical" evidence="1">
    <location>
        <begin position="49"/>
        <end position="73"/>
    </location>
</feature>
<keyword evidence="2" id="KW-0496">Mitochondrion</keyword>
<keyword evidence="1" id="KW-1133">Transmembrane helix</keyword>
<organism evidence="2">
    <name type="scientific">Schistosoma spindalis</name>
    <name type="common">Parasitic worm</name>
    <dbReference type="NCBI Taxonomy" id="6189"/>
    <lineage>
        <taxon>Eukaryota</taxon>
        <taxon>Metazoa</taxon>
        <taxon>Spiralia</taxon>
        <taxon>Lophotrochozoa</taxon>
        <taxon>Platyhelminthes</taxon>
        <taxon>Trematoda</taxon>
        <taxon>Digenea</taxon>
        <taxon>Strigeidida</taxon>
        <taxon>Schistosomatoidea</taxon>
        <taxon>Schistosomatidae</taxon>
        <taxon>Schistosoma</taxon>
    </lineage>
</organism>
<proteinExistence type="predicted"/>
<accession>A0A6G9KD10</accession>
<evidence type="ECO:0000256" key="1">
    <source>
        <dbReference type="SAM" id="Phobius"/>
    </source>
</evidence>
<protein>
    <submittedName>
        <fullName evidence="2">NADH dehydrogenase subunit 6</fullName>
    </submittedName>
</protein>
<sequence length="155" mass="17820">MSNVIVNSLLFLVLISFTFNSSPLFRSLLILLSSFLISIRIFLELGFSWYFVLFILVYVGGVYIILIYISMAFPNFNNFGVNTQYSFITLVVFFIVFIFSSSHDNVLGQLELEDCSFYLCNVSEILIYMFLCLVLMIGLVFINFVVSTIGTSYFR</sequence>
<dbReference type="EMBL" id="MN637820">
    <property type="protein sequence ID" value="QIQ48861.1"/>
    <property type="molecule type" value="Genomic_DNA"/>
</dbReference>
<reference evidence="2" key="1">
    <citation type="journal article" date="2020" name="Sci. Rep.">
        <title>Divergence across mitochondrial genomes of sympatric members of the Schistosoma indicum group and clues into the evolution of Schistosoma spindale.</title>
        <authorList>
            <person name="Jones B.P."/>
            <person name="Norman B.F."/>
            <person name="Borrett H.E."/>
            <person name="Attwood S.W."/>
            <person name="Mondal M.M.H."/>
            <person name="Walker A.J."/>
            <person name="Webster J.P."/>
            <person name="Jayanthe Rajapakse P.R.V."/>
            <person name="Lawton S.P."/>
        </authorList>
    </citation>
    <scope>NUCLEOTIDE SEQUENCE</scope>
</reference>